<sequence>MPARTKAAAPKPLAASTVSHSSAASPAAAKLSVPKPGLRERKKAATMHKVQTIAMELFQEQGFDVVSVEQVAEAAEVSPSTIYRYFKTKEGLVLRDEYDDRLLESLRHYLSQGLGLAQSVERTMHDISEEHFVRDAALTKARIRLCFAVPSIEGAVALSVNRQVDEIAQVVAEASPWDFPQARVMASALVWTIVAVLRNWHDDGCRLELRSVVEESQALLPLLEQLEPGE</sequence>
<dbReference type="PROSITE" id="PS50977">
    <property type="entry name" value="HTH_TETR_2"/>
    <property type="match status" value="1"/>
</dbReference>
<evidence type="ECO:0000259" key="6">
    <source>
        <dbReference type="PROSITE" id="PS50977"/>
    </source>
</evidence>
<protein>
    <submittedName>
        <fullName evidence="7">HTH-type transcriptional repressor Bm3R1</fullName>
    </submittedName>
</protein>
<comment type="caution">
    <text evidence="7">The sequence shown here is derived from an EMBL/GenBank/DDBJ whole genome shotgun (WGS) entry which is preliminary data.</text>
</comment>
<dbReference type="Proteomes" id="UP000250006">
    <property type="component" value="Unassembled WGS sequence"/>
</dbReference>
<evidence type="ECO:0000256" key="2">
    <source>
        <dbReference type="ARBA" id="ARBA00023125"/>
    </source>
</evidence>
<evidence type="ECO:0000313" key="8">
    <source>
        <dbReference type="Proteomes" id="UP000250006"/>
    </source>
</evidence>
<organism evidence="7 8">
    <name type="scientific">Actinomyces bovis</name>
    <dbReference type="NCBI Taxonomy" id="1658"/>
    <lineage>
        <taxon>Bacteria</taxon>
        <taxon>Bacillati</taxon>
        <taxon>Actinomycetota</taxon>
        <taxon>Actinomycetes</taxon>
        <taxon>Actinomycetales</taxon>
        <taxon>Actinomycetaceae</taxon>
        <taxon>Actinomyces</taxon>
    </lineage>
</organism>
<keyword evidence="2 4" id="KW-0238">DNA-binding</keyword>
<dbReference type="PANTHER" id="PTHR30055">
    <property type="entry name" value="HTH-TYPE TRANSCRIPTIONAL REGULATOR RUTR"/>
    <property type="match status" value="1"/>
</dbReference>
<dbReference type="RefSeq" id="WP_229116818.1">
    <property type="nucleotide sequence ID" value="NZ_UAPQ01000006.1"/>
</dbReference>
<keyword evidence="1" id="KW-0805">Transcription regulation</keyword>
<evidence type="ECO:0000256" key="5">
    <source>
        <dbReference type="SAM" id="MobiDB-lite"/>
    </source>
</evidence>
<gene>
    <name evidence="7" type="primary">bm3R1</name>
    <name evidence="7" type="ORF">NCTC11535_01040</name>
</gene>
<evidence type="ECO:0000256" key="4">
    <source>
        <dbReference type="PROSITE-ProRule" id="PRU00335"/>
    </source>
</evidence>
<dbReference type="InterPro" id="IPR001647">
    <property type="entry name" value="HTH_TetR"/>
</dbReference>
<dbReference type="Gene3D" id="1.10.357.10">
    <property type="entry name" value="Tetracycline Repressor, domain 2"/>
    <property type="match status" value="1"/>
</dbReference>
<dbReference type="PRINTS" id="PR00455">
    <property type="entry name" value="HTHTETR"/>
</dbReference>
<keyword evidence="8" id="KW-1185">Reference proteome</keyword>
<feature type="DNA-binding region" description="H-T-H motif" evidence="4">
    <location>
        <begin position="67"/>
        <end position="86"/>
    </location>
</feature>
<evidence type="ECO:0000256" key="3">
    <source>
        <dbReference type="ARBA" id="ARBA00023163"/>
    </source>
</evidence>
<dbReference type="EMBL" id="UAPQ01000006">
    <property type="protein sequence ID" value="SPT53377.1"/>
    <property type="molecule type" value="Genomic_DNA"/>
</dbReference>
<keyword evidence="3" id="KW-0804">Transcription</keyword>
<evidence type="ECO:0000256" key="1">
    <source>
        <dbReference type="ARBA" id="ARBA00023015"/>
    </source>
</evidence>
<accession>A0ABY1VNQ0</accession>
<dbReference type="InterPro" id="IPR050109">
    <property type="entry name" value="HTH-type_TetR-like_transc_reg"/>
</dbReference>
<feature type="region of interest" description="Disordered" evidence="5">
    <location>
        <begin position="1"/>
        <end position="42"/>
    </location>
</feature>
<dbReference type="InterPro" id="IPR009057">
    <property type="entry name" value="Homeodomain-like_sf"/>
</dbReference>
<evidence type="ECO:0000313" key="7">
    <source>
        <dbReference type="EMBL" id="SPT53377.1"/>
    </source>
</evidence>
<feature type="domain" description="HTH tetR-type" evidence="6">
    <location>
        <begin position="44"/>
        <end position="104"/>
    </location>
</feature>
<name>A0ABY1VNQ0_9ACTO</name>
<dbReference type="Gene3D" id="1.10.10.60">
    <property type="entry name" value="Homeodomain-like"/>
    <property type="match status" value="1"/>
</dbReference>
<dbReference type="SUPFAM" id="SSF46689">
    <property type="entry name" value="Homeodomain-like"/>
    <property type="match status" value="1"/>
</dbReference>
<feature type="compositionally biased region" description="Low complexity" evidence="5">
    <location>
        <begin position="14"/>
        <end position="32"/>
    </location>
</feature>
<proteinExistence type="predicted"/>
<dbReference type="PANTHER" id="PTHR30055:SF234">
    <property type="entry name" value="HTH-TYPE TRANSCRIPTIONAL REGULATOR BETI"/>
    <property type="match status" value="1"/>
</dbReference>
<dbReference type="Pfam" id="PF00440">
    <property type="entry name" value="TetR_N"/>
    <property type="match status" value="1"/>
</dbReference>
<reference evidence="7 8" key="1">
    <citation type="submission" date="2018-06" db="EMBL/GenBank/DDBJ databases">
        <authorList>
            <consortium name="Pathogen Informatics"/>
            <person name="Doyle S."/>
        </authorList>
    </citation>
    <scope>NUCLEOTIDE SEQUENCE [LARGE SCALE GENOMIC DNA]</scope>
    <source>
        <strain evidence="7 8">NCTC11535</strain>
    </source>
</reference>